<evidence type="ECO:0000313" key="2">
    <source>
        <dbReference type="Proteomes" id="UP000197065"/>
    </source>
</evidence>
<sequence length="299" mass="33370">MSDLHEKVRLHGRAVLASASSKAEKKALQLAMNFLADENLDAGFVHPSMCLTTLPHRATPQDEIWSRQGSFASLEVVPVRQKDGSYMGVPYGPKARLILLYLQAEAIKTGSRQVSLGKSMRGWLQAMGVALCGPNYKTVLEQARRIENCLIRFSYATEDGNGRWQDSIIRGSFDPYEGDGSVELSEGFYRALNEHPVPVAEAAIRHLADTCMPLDIYLWLAYRLHALKRPTMVSWQALHAQFGAATKELYHFKPRFRRDLELALQVYPDARVELDDNGARLWPSAPAVAKRTSGMITAA</sequence>
<dbReference type="Pfam" id="PF04796">
    <property type="entry name" value="RepA_C"/>
    <property type="match status" value="1"/>
</dbReference>
<dbReference type="RefSeq" id="WP_165769621.1">
    <property type="nucleotide sequence ID" value="NZ_FYEH01000010.1"/>
</dbReference>
<dbReference type="Proteomes" id="UP000197065">
    <property type="component" value="Unassembled WGS sequence"/>
</dbReference>
<dbReference type="AlphaFoldDB" id="A0A212RLI4"/>
<evidence type="ECO:0000313" key="1">
    <source>
        <dbReference type="EMBL" id="SNB73275.1"/>
    </source>
</evidence>
<name>A0A212RLI4_9PROT</name>
<accession>A0A212RLI4</accession>
<organism evidence="1 2">
    <name type="scientific">Arboricoccus pini</name>
    <dbReference type="NCBI Taxonomy" id="1963835"/>
    <lineage>
        <taxon>Bacteria</taxon>
        <taxon>Pseudomonadati</taxon>
        <taxon>Pseudomonadota</taxon>
        <taxon>Alphaproteobacteria</taxon>
        <taxon>Geminicoccales</taxon>
        <taxon>Geminicoccaceae</taxon>
        <taxon>Arboricoccus</taxon>
    </lineage>
</organism>
<dbReference type="InterPro" id="IPR006881">
    <property type="entry name" value="RepA_C"/>
</dbReference>
<proteinExistence type="predicted"/>
<reference evidence="1 2" key="1">
    <citation type="submission" date="2017-06" db="EMBL/GenBank/DDBJ databases">
        <authorList>
            <person name="Kim H.J."/>
            <person name="Triplett B.A."/>
        </authorList>
    </citation>
    <scope>NUCLEOTIDE SEQUENCE [LARGE SCALE GENOMIC DNA]</scope>
    <source>
        <strain evidence="1 2">B29T1</strain>
    </source>
</reference>
<protein>
    <submittedName>
        <fullName evidence="1">RepA protein</fullName>
    </submittedName>
</protein>
<keyword evidence="2" id="KW-1185">Reference proteome</keyword>
<gene>
    <name evidence="1" type="ORF">SAMN07250955_110100</name>
</gene>
<dbReference type="EMBL" id="FYEH01000010">
    <property type="protein sequence ID" value="SNB73275.1"/>
    <property type="molecule type" value="Genomic_DNA"/>
</dbReference>